<protein>
    <submittedName>
        <fullName evidence="1">Uncharacterized protein</fullName>
    </submittedName>
</protein>
<keyword evidence="2" id="KW-1185">Reference proteome</keyword>
<name>F0ZQ67_DICPU</name>
<dbReference type="EMBL" id="GL871120">
    <property type="protein sequence ID" value="EGC33917.1"/>
    <property type="molecule type" value="Genomic_DNA"/>
</dbReference>
<gene>
    <name evidence="1" type="ORF">DICPUDRAFT_153957</name>
</gene>
<evidence type="ECO:0000313" key="2">
    <source>
        <dbReference type="Proteomes" id="UP000001064"/>
    </source>
</evidence>
<dbReference type="VEuPathDB" id="AmoebaDB:DICPUDRAFT_153957"/>
<dbReference type="InParanoid" id="F0ZQ67"/>
<dbReference type="KEGG" id="dpp:DICPUDRAFT_153957"/>
<proteinExistence type="predicted"/>
<dbReference type="GeneID" id="10502666"/>
<reference evidence="2" key="1">
    <citation type="journal article" date="2011" name="Genome Biol.">
        <title>Comparative genomics of the social amoebae Dictyostelium discoideum and Dictyostelium purpureum.</title>
        <authorList>
            <consortium name="US DOE Joint Genome Institute (JGI-PGF)"/>
            <person name="Sucgang R."/>
            <person name="Kuo A."/>
            <person name="Tian X."/>
            <person name="Salerno W."/>
            <person name="Parikh A."/>
            <person name="Feasley C.L."/>
            <person name="Dalin E."/>
            <person name="Tu H."/>
            <person name="Huang E."/>
            <person name="Barry K."/>
            <person name="Lindquist E."/>
            <person name="Shapiro H."/>
            <person name="Bruce D."/>
            <person name="Schmutz J."/>
            <person name="Salamov A."/>
            <person name="Fey P."/>
            <person name="Gaudet P."/>
            <person name="Anjard C."/>
            <person name="Babu M.M."/>
            <person name="Basu S."/>
            <person name="Bushmanova Y."/>
            <person name="van der Wel H."/>
            <person name="Katoh-Kurasawa M."/>
            <person name="Dinh C."/>
            <person name="Coutinho P.M."/>
            <person name="Saito T."/>
            <person name="Elias M."/>
            <person name="Schaap P."/>
            <person name="Kay R.R."/>
            <person name="Henrissat B."/>
            <person name="Eichinger L."/>
            <person name="Rivero F."/>
            <person name="Putnam N.H."/>
            <person name="West C.M."/>
            <person name="Loomis W.F."/>
            <person name="Chisholm R.L."/>
            <person name="Shaulsky G."/>
            <person name="Strassmann J.E."/>
            <person name="Queller D.C."/>
            <person name="Kuspa A."/>
            <person name="Grigoriev I.V."/>
        </authorList>
    </citation>
    <scope>NUCLEOTIDE SEQUENCE [LARGE SCALE GENOMIC DNA]</scope>
    <source>
        <strain evidence="2">QSDP1</strain>
    </source>
</reference>
<dbReference type="RefSeq" id="XP_003289552.1">
    <property type="nucleotide sequence ID" value="XM_003289504.1"/>
</dbReference>
<dbReference type="PANTHER" id="PTHR32142:SF55">
    <property type="entry name" value="ANKYRIN REPEAT-CONTAINING PROTEIN-RELATED"/>
    <property type="match status" value="1"/>
</dbReference>
<dbReference type="AlphaFoldDB" id="F0ZQ67"/>
<accession>F0ZQ67</accession>
<evidence type="ECO:0000313" key="1">
    <source>
        <dbReference type="EMBL" id="EGC33917.1"/>
    </source>
</evidence>
<dbReference type="Proteomes" id="UP000001064">
    <property type="component" value="Unassembled WGS sequence"/>
</dbReference>
<sequence length="1114" mass="131434">MNNSSNNDNNYDEKTSKVFYLVFHNKFLFNKIFNFIHSVEFIKYNSLNDVQNERFIFKNITSLKFLLEKKLYHLLKYKLESDEYIHVDSKIDFIKMISSHRDLAKEIFKLFLQSTLFGNLNESNNIFYVSLEMFDEDFIQNILNGPNSHPVLPSMLLYFFEFSTNSKIKIVLDSFYNINKNNNSNNINNNNNNNNNENKKTLQINNNISKTLTFQNEYKNEIISNIYHYSQFKDCFQRDRVLQLVLSNKEYYNIHNNNKIDIVDIVFKTISIENQNNLLDLKLYFLPSYVSKNNQLFIEIDDIIDNNKDNNRIIKLSEYIINNFIILGGCTHNYSRFLEIKQYPFDYFSHKKSIKLEDLKLLLQNNTNNWKKIKDHNHSPSFYEIDLESIKFYFENEKHLYFIESDIWEAIGYSIKNYKENKKPIGATTTLLVVKDKQTVDLISEIMGLYKRTIPEYVNKFPGPRFSILDIMGSSGHYPPKIDENTFKFNSLELLKYTDENIFTLANLNVFGQPLKNAIQIKLIEDAVLEIPLKNAIEAFNLEELKSIFELIKDYSLSRLYYSYKKPNRPLSDQDITQITETIEYFIKINCPQGVYYCLDLMPEGYYEHTEKDIPLTNLFNNCEVLTTVFAISVKLLSVHIIKLLINKYHYNADLENKLSNYTSSFFEVEKLKTNKNPHTPWLFYNYHNKKIDFQTQRYDNINIYDVISIIHLIISKSKQLQNKKGQQSISNINENYIFTPIPKVNIYQGEALMILINKLFKILIQSKGEVPFEKIKSTYRFINSSGVTTVQKSALFSIYYLANKSLILTKYLFGLSMFEVLNYSENVFNCEDLEILVKRLEDLIDPEVFSFEYIFGNNRCIYCDNGASCGDIIEKLHQNIFNKLHTIYKRPPLLFISNLCFRTVKTLLYLQRYDLFLKYLEELKLRNIGINGIIDPSFINLANIFKTGDNTLISTLLNGYSIYCIFTIEGVQDLLKYNIENNTNIGQSLIKKEIHTIYDKNFHSDSILALHHLIFGDNSEIKFSFIIELYKIPFKLYHFLLNTYPNNALLKPSKKLINEAIHKDFIVFLKKLYQNDLINDDIDNTNDEYNQLLSHLKQKLSENLKCKYINWFN</sequence>
<dbReference type="PANTHER" id="PTHR32142">
    <property type="entry name" value="B BOX-TYPE DOMAIN-CONTAINING PROTEIN-RELATED"/>
    <property type="match status" value="1"/>
</dbReference>
<organism evidence="1 2">
    <name type="scientific">Dictyostelium purpureum</name>
    <name type="common">Slime mold</name>
    <dbReference type="NCBI Taxonomy" id="5786"/>
    <lineage>
        <taxon>Eukaryota</taxon>
        <taxon>Amoebozoa</taxon>
        <taxon>Evosea</taxon>
        <taxon>Eumycetozoa</taxon>
        <taxon>Dictyostelia</taxon>
        <taxon>Dictyosteliales</taxon>
        <taxon>Dictyosteliaceae</taxon>
        <taxon>Dictyostelium</taxon>
    </lineage>
</organism>